<dbReference type="InterPro" id="IPR003325">
    <property type="entry name" value="TerD"/>
</dbReference>
<dbReference type="Pfam" id="PF10138">
    <property type="entry name" value="vWA-TerF-like"/>
    <property type="match status" value="1"/>
</dbReference>
<dbReference type="AlphaFoldDB" id="A0AAE4BMC4"/>
<accession>A0AAE4BMC4</accession>
<dbReference type="InterPro" id="IPR051324">
    <property type="entry name" value="Stress/Tellurium_Resist"/>
</dbReference>
<dbReference type="Gene3D" id="3.40.50.410">
    <property type="entry name" value="von Willebrand factor, type A domain"/>
    <property type="match status" value="1"/>
</dbReference>
<dbReference type="InterPro" id="IPR019303">
    <property type="entry name" value="vWA_TerF_C"/>
</dbReference>
<evidence type="ECO:0000313" key="2">
    <source>
        <dbReference type="EMBL" id="MDR6218362.1"/>
    </source>
</evidence>
<dbReference type="PANTHER" id="PTHR32097">
    <property type="entry name" value="CAMP-BINDING PROTEIN 1-RELATED"/>
    <property type="match status" value="1"/>
</dbReference>
<dbReference type="PANTHER" id="PTHR32097:SF3">
    <property type="entry name" value="TELLURITE RESISTANCE PROTEIN"/>
    <property type="match status" value="1"/>
</dbReference>
<evidence type="ECO:0000259" key="1">
    <source>
        <dbReference type="PROSITE" id="PS50234"/>
    </source>
</evidence>
<dbReference type="Pfam" id="PF02342">
    <property type="entry name" value="TerD"/>
    <property type="match status" value="1"/>
</dbReference>
<dbReference type="Gene3D" id="2.60.60.30">
    <property type="entry name" value="sav2460 like domains"/>
    <property type="match status" value="1"/>
</dbReference>
<name>A0AAE4BMC4_9DEIO</name>
<proteinExistence type="predicted"/>
<dbReference type="PROSITE" id="PS50234">
    <property type="entry name" value="VWFA"/>
    <property type="match status" value="1"/>
</dbReference>
<dbReference type="InterPro" id="IPR036465">
    <property type="entry name" value="vWFA_dom_sf"/>
</dbReference>
<feature type="domain" description="VWFA" evidence="1">
    <location>
        <begin position="233"/>
        <end position="417"/>
    </location>
</feature>
<dbReference type="CDD" id="cd06974">
    <property type="entry name" value="TerD_like"/>
    <property type="match status" value="1"/>
</dbReference>
<gene>
    <name evidence="2" type="ORF">J2Y00_001925</name>
</gene>
<dbReference type="Proteomes" id="UP001185331">
    <property type="component" value="Unassembled WGS sequence"/>
</dbReference>
<reference evidence="2" key="1">
    <citation type="submission" date="2023-07" db="EMBL/GenBank/DDBJ databases">
        <title>Sorghum-associated microbial communities from plants grown in Nebraska, USA.</title>
        <authorList>
            <person name="Schachtman D."/>
        </authorList>
    </citation>
    <scope>NUCLEOTIDE SEQUENCE</scope>
    <source>
        <strain evidence="2">BE330</strain>
    </source>
</reference>
<dbReference type="SUPFAM" id="SSF53300">
    <property type="entry name" value="vWA-like"/>
    <property type="match status" value="1"/>
</dbReference>
<organism evidence="2 3">
    <name type="scientific">Deinococcus soli</name>
    <name type="common">ex Cha et al. 2016</name>
    <dbReference type="NCBI Taxonomy" id="1309411"/>
    <lineage>
        <taxon>Bacteria</taxon>
        <taxon>Thermotogati</taxon>
        <taxon>Deinococcota</taxon>
        <taxon>Deinococci</taxon>
        <taxon>Deinococcales</taxon>
        <taxon>Deinococcaceae</taxon>
        <taxon>Deinococcus</taxon>
    </lineage>
</organism>
<sequence length="439" mass="47950">MTTPLTRGEKRTLTDLNVGTTFQVRLDSGLPGADVSIFGLNDDRLLKDDQYFVFYNQPRSPKGEITTDAQASGARGTFTVDLAALPASVTRLVFVATHDDTAFSRAGSGTWTLSAGGVDAAQYSYTGADFDAQKAVMVAEVYRHGGAWRVAAIGQGFNGGLDALLVSFGGEVAGDTPAPAAPAPAPAAPVNLKKEARVRLDKEIQQVAPQLVNLTKQAEVSLKKRGLDEHTARMALVLDISISMDHLYRSGVVQRVTEKALALGSRFDDDGRIDVFVFGVDARYAGEVGIRDISGYVDSLMRRHRLEGGTQYGRAMQSLREHYFGESGKRQQPLHQALPVYVMFVTDGETQGQELAVAQMLAGSREPLFYKFIGVGRERFTFLQKLDDLRGRLIDNADFVQFNDVDRVSDADLYERLIQEYPEFLRAAKAQGMLPATLA</sequence>
<comment type="caution">
    <text evidence="2">The sequence shown here is derived from an EMBL/GenBank/DDBJ whole genome shotgun (WGS) entry which is preliminary data.</text>
</comment>
<dbReference type="SMART" id="SM00327">
    <property type="entry name" value="VWA"/>
    <property type="match status" value="1"/>
</dbReference>
<dbReference type="InterPro" id="IPR002035">
    <property type="entry name" value="VWF_A"/>
</dbReference>
<protein>
    <submittedName>
        <fullName evidence="2">Stress response protein SCP2</fullName>
    </submittedName>
</protein>
<dbReference type="EMBL" id="JAVDQK010000004">
    <property type="protein sequence ID" value="MDR6218362.1"/>
    <property type="molecule type" value="Genomic_DNA"/>
</dbReference>
<dbReference type="RefSeq" id="WP_309854781.1">
    <property type="nucleotide sequence ID" value="NZ_JAVDQJ010000005.1"/>
</dbReference>
<evidence type="ECO:0000313" key="3">
    <source>
        <dbReference type="Proteomes" id="UP001185331"/>
    </source>
</evidence>